<keyword evidence="2" id="KW-1185">Reference proteome</keyword>
<evidence type="ECO:0000313" key="1">
    <source>
        <dbReference type="EMBL" id="EOB14940.1"/>
    </source>
</evidence>
<dbReference type="AlphaFoldDB" id="R0ML48"/>
<gene>
    <name evidence="1" type="ORF">NBO_11g0013</name>
</gene>
<dbReference type="VEuPathDB" id="MicrosporidiaDB:NBO_11g0013"/>
<dbReference type="EMBL" id="KB908919">
    <property type="protein sequence ID" value="EOB14940.1"/>
    <property type="molecule type" value="Genomic_DNA"/>
</dbReference>
<name>R0ML48_NOSB1</name>
<accession>R0ML48</accession>
<sequence>MKNIFFSKMTILVLFTLFMTILYHFICRGTDLNVEVNRPKVNLNEKAMKKHKCVKFYKEVDQQIAKSKPKSQEIDDLEVISSEWILDYWKKIRNRKRALKIPNLPPEFNSKDYKELNIDEFLNSQIIEDLIKLIDSEKYYSKKNGLKKFALLIDLCMFGGKNWLKSIFTLTL</sequence>
<evidence type="ECO:0000313" key="2">
    <source>
        <dbReference type="Proteomes" id="UP000016927"/>
    </source>
</evidence>
<organism evidence="1 2">
    <name type="scientific">Nosema bombycis (strain CQ1 / CVCC 102059)</name>
    <name type="common">Microsporidian parasite</name>
    <name type="synonym">Pebrine of silkworm</name>
    <dbReference type="NCBI Taxonomy" id="578461"/>
    <lineage>
        <taxon>Eukaryota</taxon>
        <taxon>Fungi</taxon>
        <taxon>Fungi incertae sedis</taxon>
        <taxon>Microsporidia</taxon>
        <taxon>Nosematidae</taxon>
        <taxon>Nosema</taxon>
    </lineage>
</organism>
<protein>
    <recommendedName>
        <fullName evidence="3">Plasmodium RESA N-terminal domain-containing protein</fullName>
    </recommendedName>
</protein>
<dbReference type="Proteomes" id="UP000016927">
    <property type="component" value="Unassembled WGS sequence"/>
</dbReference>
<proteinExistence type="predicted"/>
<reference evidence="1 2" key="1">
    <citation type="journal article" date="2013" name="BMC Genomics">
        <title>Comparative genomics of parasitic silkworm microsporidia reveal an association between genome expansion and host adaptation.</title>
        <authorList>
            <person name="Pan G."/>
            <person name="Xu J."/>
            <person name="Li T."/>
            <person name="Xia Q."/>
            <person name="Liu S.L."/>
            <person name="Zhang G."/>
            <person name="Li S."/>
            <person name="Li C."/>
            <person name="Liu H."/>
            <person name="Yang L."/>
            <person name="Liu T."/>
            <person name="Zhang X."/>
            <person name="Wu Z."/>
            <person name="Fan W."/>
            <person name="Dang X."/>
            <person name="Xiang H."/>
            <person name="Tao M."/>
            <person name="Li Y."/>
            <person name="Hu J."/>
            <person name="Li Z."/>
            <person name="Lin L."/>
            <person name="Luo J."/>
            <person name="Geng L."/>
            <person name="Wang L."/>
            <person name="Long M."/>
            <person name="Wan Y."/>
            <person name="He N."/>
            <person name="Zhang Z."/>
            <person name="Lu C."/>
            <person name="Keeling P.J."/>
            <person name="Wang J."/>
            <person name="Xiang Z."/>
            <person name="Zhou Z."/>
        </authorList>
    </citation>
    <scope>NUCLEOTIDE SEQUENCE [LARGE SCALE GENOMIC DNA]</scope>
    <source>
        <strain evidence="2">CQ1 / CVCC 102059</strain>
    </source>
</reference>
<dbReference type="HOGENOM" id="CLU_1555707_0_0_1"/>
<evidence type="ECO:0008006" key="3">
    <source>
        <dbReference type="Google" id="ProtNLM"/>
    </source>
</evidence>